<sequence length="205" mass="23092">MDSGLFLKATRRLVRGNQLAERNMRSSPAVRMQSAIPTGLAVSHDRLDSRRDDVDDVDVVDDVDDDKHRHPFVAPHVILLSPILPQSAGGSWHRLSVKSQSDIQLIRGERNEHTWSFRVQKHAGEDEEGRTIPGCAKGICDTHFHISSRESPSFGSVEGCGIKIFPRELKLYAGNLFPRHSHSMDDLRKLVQLTEHSVQIPDMIY</sequence>
<dbReference type="EMBL" id="GG663365">
    <property type="protein sequence ID" value="EEH09361.1"/>
    <property type="molecule type" value="Genomic_DNA"/>
</dbReference>
<name>C0NHS6_AJECG</name>
<dbReference type="AlphaFoldDB" id="C0NHS6"/>
<organism evidence="1 2">
    <name type="scientific">Ajellomyces capsulatus (strain G186AR / H82 / ATCC MYA-2454 / RMSCC 2432)</name>
    <name type="common">Darling's disease fungus</name>
    <name type="synonym">Histoplasma capsulatum</name>
    <dbReference type="NCBI Taxonomy" id="447093"/>
    <lineage>
        <taxon>Eukaryota</taxon>
        <taxon>Fungi</taxon>
        <taxon>Dikarya</taxon>
        <taxon>Ascomycota</taxon>
        <taxon>Pezizomycotina</taxon>
        <taxon>Eurotiomycetes</taxon>
        <taxon>Eurotiomycetidae</taxon>
        <taxon>Onygenales</taxon>
        <taxon>Ajellomycetaceae</taxon>
        <taxon>Histoplasma</taxon>
    </lineage>
</organism>
<keyword evidence="2" id="KW-1185">Reference proteome</keyword>
<dbReference type="GeneID" id="69035914"/>
<evidence type="ECO:0000313" key="1">
    <source>
        <dbReference type="EMBL" id="EEH09361.1"/>
    </source>
</evidence>
<reference evidence="1" key="1">
    <citation type="submission" date="2009-02" db="EMBL/GenBank/DDBJ databases">
        <title>The Genome Sequence of Ajellomyces capsulatus strain G186AR.</title>
        <authorList>
            <consortium name="The Broad Institute Genome Sequencing Platform"/>
            <person name="Champion M."/>
            <person name="Cuomo C."/>
            <person name="Ma L.-J."/>
            <person name="Henn M.R."/>
            <person name="Sil A."/>
            <person name="Goldman B."/>
            <person name="Young S.K."/>
            <person name="Kodira C.D."/>
            <person name="Zeng Q."/>
            <person name="Koehrsen M."/>
            <person name="Alvarado L."/>
            <person name="Berlin A."/>
            <person name="Borenstein D."/>
            <person name="Chen Z."/>
            <person name="Engels R."/>
            <person name="Freedman E."/>
            <person name="Gellesch M."/>
            <person name="Goldberg J."/>
            <person name="Griggs A."/>
            <person name="Gujja S."/>
            <person name="Heiman D."/>
            <person name="Hepburn T."/>
            <person name="Howarth C."/>
            <person name="Jen D."/>
            <person name="Larson L."/>
            <person name="Lewis B."/>
            <person name="Mehta T."/>
            <person name="Park D."/>
            <person name="Pearson M."/>
            <person name="Roberts A."/>
            <person name="Saif S."/>
            <person name="Shea T."/>
            <person name="Shenoy N."/>
            <person name="Sisk P."/>
            <person name="Stolte C."/>
            <person name="Sykes S."/>
            <person name="Walk T."/>
            <person name="White J."/>
            <person name="Yandava C."/>
            <person name="Klein B."/>
            <person name="McEwen J.G."/>
            <person name="Puccia R."/>
            <person name="Goldman G.H."/>
            <person name="Felipe M.S."/>
            <person name="Nino-Vega G."/>
            <person name="San-Blas G."/>
            <person name="Taylor J."/>
            <person name="Mendoza L."/>
            <person name="Galagan J."/>
            <person name="Nusbaum C."/>
            <person name="Birren B."/>
        </authorList>
    </citation>
    <scope>NUCLEOTIDE SEQUENCE</scope>
    <source>
        <strain evidence="1">G186AR</strain>
    </source>
</reference>
<evidence type="ECO:0000313" key="2">
    <source>
        <dbReference type="Proteomes" id="UP000001631"/>
    </source>
</evidence>
<dbReference type="InParanoid" id="C0NHS6"/>
<accession>C0NHS6</accession>
<dbReference type="Proteomes" id="UP000001631">
    <property type="component" value="Unassembled WGS sequence"/>
</dbReference>
<proteinExistence type="predicted"/>
<gene>
    <name evidence="1" type="ORF">HCBG_02898</name>
</gene>
<dbReference type="RefSeq" id="XP_045289842.1">
    <property type="nucleotide sequence ID" value="XM_045429947.1"/>
</dbReference>
<dbReference type="HOGENOM" id="CLU_1337180_0_0_1"/>
<protein>
    <submittedName>
        <fullName evidence="1">Uncharacterized protein</fullName>
    </submittedName>
</protein>